<dbReference type="OrthoDB" id="662756at2"/>
<feature type="domain" description="Polysaccharide export protein N-terminal" evidence="15">
    <location>
        <begin position="44"/>
        <end position="136"/>
    </location>
</feature>
<dbReference type="GO" id="GO:0015159">
    <property type="term" value="F:polysaccharide transmembrane transporter activity"/>
    <property type="evidence" value="ECO:0007669"/>
    <property type="project" value="InterPro"/>
</dbReference>
<keyword evidence="3" id="KW-0813">Transport</keyword>
<dbReference type="Gene3D" id="3.10.560.10">
    <property type="entry name" value="Outer membrane lipoprotein wza domain like"/>
    <property type="match status" value="1"/>
</dbReference>
<evidence type="ECO:0000259" key="16">
    <source>
        <dbReference type="Pfam" id="PF22461"/>
    </source>
</evidence>
<dbReference type="Gene3D" id="3.30.1950.10">
    <property type="entry name" value="wza like domain"/>
    <property type="match status" value="1"/>
</dbReference>
<evidence type="ECO:0000256" key="10">
    <source>
        <dbReference type="ARBA" id="ARBA00023114"/>
    </source>
</evidence>
<name>A0A369QRY7_9BACT</name>
<dbReference type="GO" id="GO:0006811">
    <property type="term" value="P:monoatomic ion transport"/>
    <property type="evidence" value="ECO:0007669"/>
    <property type="project" value="UniProtKB-KW"/>
</dbReference>
<evidence type="ECO:0000256" key="12">
    <source>
        <dbReference type="ARBA" id="ARBA00023139"/>
    </source>
</evidence>
<evidence type="ECO:0000313" key="17">
    <source>
        <dbReference type="EMBL" id="RDC66086.1"/>
    </source>
</evidence>
<dbReference type="GO" id="GO:0046930">
    <property type="term" value="C:pore complex"/>
    <property type="evidence" value="ECO:0007669"/>
    <property type="project" value="UniProtKB-KW"/>
</dbReference>
<feature type="domain" description="SLBB" evidence="16">
    <location>
        <begin position="140"/>
        <end position="219"/>
    </location>
</feature>
<keyword evidence="11" id="KW-0472">Membrane</keyword>
<keyword evidence="8" id="KW-0625">Polysaccharide transport</keyword>
<dbReference type="Proteomes" id="UP000253919">
    <property type="component" value="Unassembled WGS sequence"/>
</dbReference>
<evidence type="ECO:0000256" key="11">
    <source>
        <dbReference type="ARBA" id="ARBA00023136"/>
    </source>
</evidence>
<evidence type="ECO:0000256" key="6">
    <source>
        <dbReference type="ARBA" id="ARBA00022692"/>
    </source>
</evidence>
<dbReference type="GO" id="GO:0015288">
    <property type="term" value="F:porin activity"/>
    <property type="evidence" value="ECO:0007669"/>
    <property type="project" value="UniProtKB-KW"/>
</dbReference>
<protein>
    <submittedName>
        <fullName evidence="17">Uncharacterized protein</fullName>
    </submittedName>
</protein>
<dbReference type="PANTHER" id="PTHR33619">
    <property type="entry name" value="POLYSACCHARIDE EXPORT PROTEIN GFCE-RELATED"/>
    <property type="match status" value="1"/>
</dbReference>
<dbReference type="Pfam" id="PF22461">
    <property type="entry name" value="SLBB_2"/>
    <property type="match status" value="1"/>
</dbReference>
<keyword evidence="7" id="KW-0732">Signal</keyword>
<gene>
    <name evidence="17" type="ORF">AHMF7616_04717</name>
</gene>
<evidence type="ECO:0000259" key="15">
    <source>
        <dbReference type="Pfam" id="PF02563"/>
    </source>
</evidence>
<dbReference type="EMBL" id="QASA01000001">
    <property type="protein sequence ID" value="RDC66086.1"/>
    <property type="molecule type" value="Genomic_DNA"/>
</dbReference>
<evidence type="ECO:0000256" key="7">
    <source>
        <dbReference type="ARBA" id="ARBA00022729"/>
    </source>
</evidence>
<organism evidence="17 18">
    <name type="scientific">Adhaeribacter pallidiroseus</name>
    <dbReference type="NCBI Taxonomy" id="2072847"/>
    <lineage>
        <taxon>Bacteria</taxon>
        <taxon>Pseudomonadati</taxon>
        <taxon>Bacteroidota</taxon>
        <taxon>Cytophagia</taxon>
        <taxon>Cytophagales</taxon>
        <taxon>Hymenobacteraceae</taxon>
        <taxon>Adhaeribacter</taxon>
    </lineage>
</organism>
<dbReference type="PANTHER" id="PTHR33619:SF3">
    <property type="entry name" value="POLYSACCHARIDE EXPORT PROTEIN GFCE-RELATED"/>
    <property type="match status" value="1"/>
</dbReference>
<evidence type="ECO:0000256" key="8">
    <source>
        <dbReference type="ARBA" id="ARBA00023047"/>
    </source>
</evidence>
<keyword evidence="4" id="KW-1134">Transmembrane beta strand</keyword>
<sequence>MKINLLWFFCFIMFVSCKSSQDLVYLSNLKESEYSINIQNKVKPRIQPDDLLAITVSTLSPESNALFNSGVLQGAGKGVIASGEKNEGYLVDDNGFINFPVVGKIQLAGFTKEEATEKLTTEINKFVRKPIVNVRFLDFKISVIGEVNRPATYTVPTEKINLLQAIALAGDLTAYGKRENIALIREKEGVRSVVRVNLNNKDILNSPNFYLQQNDVVYVEPGKSKAVQTSLSRNNLQFGLSIGLSLISVLTVLLTNL</sequence>
<dbReference type="InterPro" id="IPR049712">
    <property type="entry name" value="Poly_export"/>
</dbReference>
<proteinExistence type="inferred from homology"/>
<comment type="subcellular location">
    <subcellularLocation>
        <location evidence="1">Cell outer membrane</location>
        <topology evidence="1">Multi-pass membrane protein</topology>
    </subcellularLocation>
</comment>
<evidence type="ECO:0000256" key="13">
    <source>
        <dbReference type="ARBA" id="ARBA00023237"/>
    </source>
</evidence>
<comment type="caution">
    <text evidence="17">The sequence shown here is derived from an EMBL/GenBank/DDBJ whole genome shotgun (WGS) entry which is preliminary data.</text>
</comment>
<keyword evidence="13" id="KW-0998">Cell outer membrane</keyword>
<dbReference type="AlphaFoldDB" id="A0A369QRY7"/>
<keyword evidence="9" id="KW-0406">Ion transport</keyword>
<evidence type="ECO:0000256" key="4">
    <source>
        <dbReference type="ARBA" id="ARBA00022452"/>
    </source>
</evidence>
<evidence type="ECO:0000256" key="1">
    <source>
        <dbReference type="ARBA" id="ARBA00004571"/>
    </source>
</evidence>
<comment type="similarity">
    <text evidence="2">Belongs to the BexD/CtrA/VexA family.</text>
</comment>
<keyword evidence="6" id="KW-0812">Transmembrane</keyword>
<evidence type="ECO:0000256" key="9">
    <source>
        <dbReference type="ARBA" id="ARBA00023065"/>
    </source>
</evidence>
<keyword evidence="14" id="KW-0449">Lipoprotein</keyword>
<dbReference type="GO" id="GO:0009279">
    <property type="term" value="C:cell outer membrane"/>
    <property type="evidence" value="ECO:0007669"/>
    <property type="project" value="UniProtKB-SubCell"/>
</dbReference>
<evidence type="ECO:0000256" key="3">
    <source>
        <dbReference type="ARBA" id="ARBA00022448"/>
    </source>
</evidence>
<reference evidence="17 18" key="1">
    <citation type="submission" date="2018-04" db="EMBL/GenBank/DDBJ databases">
        <title>Adhaeribacter sp. HMF7616 genome sequencing and assembly.</title>
        <authorList>
            <person name="Kang H."/>
            <person name="Kang J."/>
            <person name="Cha I."/>
            <person name="Kim H."/>
            <person name="Joh K."/>
        </authorList>
    </citation>
    <scope>NUCLEOTIDE SEQUENCE [LARGE SCALE GENOMIC DNA]</scope>
    <source>
        <strain evidence="17 18">HMF7616</strain>
    </source>
</reference>
<evidence type="ECO:0000313" key="18">
    <source>
        <dbReference type="Proteomes" id="UP000253919"/>
    </source>
</evidence>
<evidence type="ECO:0000256" key="14">
    <source>
        <dbReference type="ARBA" id="ARBA00023288"/>
    </source>
</evidence>
<keyword evidence="5" id="KW-0762">Sugar transport</keyword>
<dbReference type="PROSITE" id="PS51257">
    <property type="entry name" value="PROKAR_LIPOPROTEIN"/>
    <property type="match status" value="1"/>
</dbReference>
<dbReference type="InterPro" id="IPR054765">
    <property type="entry name" value="SLBB_dom"/>
</dbReference>
<evidence type="ECO:0000256" key="2">
    <source>
        <dbReference type="ARBA" id="ARBA00009450"/>
    </source>
</evidence>
<keyword evidence="12" id="KW-0564">Palmitate</keyword>
<accession>A0A369QRY7</accession>
<keyword evidence="10" id="KW-0626">Porin</keyword>
<dbReference type="Pfam" id="PF02563">
    <property type="entry name" value="Poly_export"/>
    <property type="match status" value="1"/>
</dbReference>
<keyword evidence="18" id="KW-1185">Reference proteome</keyword>
<evidence type="ECO:0000256" key="5">
    <source>
        <dbReference type="ARBA" id="ARBA00022597"/>
    </source>
</evidence>
<dbReference type="InterPro" id="IPR003715">
    <property type="entry name" value="Poly_export_N"/>
</dbReference>